<feature type="active site" description="Acyl-thioester intermediate" evidence="4">
    <location>
        <position position="201"/>
    </location>
</feature>
<dbReference type="InterPro" id="IPR023365">
    <property type="entry name" value="Sortase_dom-sf"/>
</dbReference>
<comment type="caution">
    <text evidence="6">The sequence shown here is derived from an EMBL/GenBank/DDBJ whole genome shotgun (WGS) entry which is preliminary data.</text>
</comment>
<dbReference type="AlphaFoldDB" id="A0A844FLM3"/>
<accession>A0A844FLM3</accession>
<protein>
    <submittedName>
        <fullName evidence="6">Class A sortase</fullName>
    </submittedName>
</protein>
<evidence type="ECO:0000256" key="5">
    <source>
        <dbReference type="SAM" id="Phobius"/>
    </source>
</evidence>
<dbReference type="Gene3D" id="2.40.260.10">
    <property type="entry name" value="Sortase"/>
    <property type="match status" value="1"/>
</dbReference>
<gene>
    <name evidence="6" type="ORF">FYJ61_01820</name>
</gene>
<keyword evidence="2" id="KW-0378">Hydrolase</keyword>
<dbReference type="Pfam" id="PF04203">
    <property type="entry name" value="Sortase"/>
    <property type="match status" value="1"/>
</dbReference>
<dbReference type="InterPro" id="IPR005754">
    <property type="entry name" value="Sortase"/>
</dbReference>
<evidence type="ECO:0000256" key="3">
    <source>
        <dbReference type="ARBA" id="ARBA00022807"/>
    </source>
</evidence>
<evidence type="ECO:0000256" key="1">
    <source>
        <dbReference type="ARBA" id="ARBA00022670"/>
    </source>
</evidence>
<organism evidence="6 7">
    <name type="scientific">Lactobacillus equicursoris</name>
    <dbReference type="NCBI Taxonomy" id="420645"/>
    <lineage>
        <taxon>Bacteria</taxon>
        <taxon>Bacillati</taxon>
        <taxon>Bacillota</taxon>
        <taxon>Bacilli</taxon>
        <taxon>Lactobacillales</taxon>
        <taxon>Lactobacillaceae</taxon>
        <taxon>Lactobacillus</taxon>
    </lineage>
</organism>
<keyword evidence="1" id="KW-0645">Protease</keyword>
<sequence>MTKKQKQKKKTDKSAIFLRIAATILLLVGLALVFNRQISAFFVKQNQASALNGLTAEQIADNQKKKGMYDFSKVKSLGINETLKSRVKNTAGAIGIIAIPSVNLNLPIMQGLSNDALSTGGGTMRADQKMGQGNYPLAGHYMTDKGALFSPLERVQIGAKVYLTDLKQVYTYKIYYKKVVDPTAVWLVKNTKKKIVTLITCADGGTNRWSLRGKLIKTAKASKQNLGMFKTK</sequence>
<keyword evidence="5" id="KW-0472">Membrane</keyword>
<dbReference type="CDD" id="cd06165">
    <property type="entry name" value="Sortase_A"/>
    <property type="match status" value="1"/>
</dbReference>
<evidence type="ECO:0000313" key="7">
    <source>
        <dbReference type="Proteomes" id="UP000452141"/>
    </source>
</evidence>
<evidence type="ECO:0000256" key="4">
    <source>
        <dbReference type="PIRSR" id="PIRSR605754-1"/>
    </source>
</evidence>
<dbReference type="GO" id="GO:0008234">
    <property type="term" value="F:cysteine-type peptidase activity"/>
    <property type="evidence" value="ECO:0007669"/>
    <property type="project" value="UniProtKB-KW"/>
</dbReference>
<feature type="active site" description="Proton donor/acceptor" evidence="4">
    <location>
        <position position="140"/>
    </location>
</feature>
<feature type="transmembrane region" description="Helical" evidence="5">
    <location>
        <begin position="16"/>
        <end position="34"/>
    </location>
</feature>
<evidence type="ECO:0000313" key="6">
    <source>
        <dbReference type="EMBL" id="MST79239.1"/>
    </source>
</evidence>
<dbReference type="EMBL" id="VUMW01000003">
    <property type="protein sequence ID" value="MST79239.1"/>
    <property type="molecule type" value="Genomic_DNA"/>
</dbReference>
<evidence type="ECO:0000256" key="2">
    <source>
        <dbReference type="ARBA" id="ARBA00022801"/>
    </source>
</evidence>
<proteinExistence type="predicted"/>
<keyword evidence="5" id="KW-0812">Transmembrane</keyword>
<dbReference type="RefSeq" id="WP_154486363.1">
    <property type="nucleotide sequence ID" value="NZ_JAQYAR010000106.1"/>
</dbReference>
<keyword evidence="3" id="KW-0788">Thiol protease</keyword>
<keyword evidence="5" id="KW-1133">Transmembrane helix</keyword>
<dbReference type="NCBIfam" id="TIGR01076">
    <property type="entry name" value="sortase_fam"/>
    <property type="match status" value="1"/>
</dbReference>
<dbReference type="Proteomes" id="UP000452141">
    <property type="component" value="Unassembled WGS sequence"/>
</dbReference>
<name>A0A844FLM3_9LACO</name>
<dbReference type="GO" id="GO:0006508">
    <property type="term" value="P:proteolysis"/>
    <property type="evidence" value="ECO:0007669"/>
    <property type="project" value="UniProtKB-KW"/>
</dbReference>
<dbReference type="SUPFAM" id="SSF63817">
    <property type="entry name" value="Sortase"/>
    <property type="match status" value="1"/>
</dbReference>
<dbReference type="InterPro" id="IPR042007">
    <property type="entry name" value="Sortase_A"/>
</dbReference>
<reference evidence="6 7" key="1">
    <citation type="submission" date="2019-08" db="EMBL/GenBank/DDBJ databases">
        <title>In-depth cultivation of the pig gut microbiome towards novel bacterial diversity and tailored functional studies.</title>
        <authorList>
            <person name="Wylensek D."/>
            <person name="Hitch T.C.A."/>
            <person name="Clavel T."/>
        </authorList>
    </citation>
    <scope>NUCLEOTIDE SEQUENCE [LARGE SCALE GENOMIC DNA]</scope>
    <source>
        <strain evidence="6 7">WCA-470BD-2E</strain>
    </source>
</reference>